<gene>
    <name evidence="8" type="ORF">GN958_ATG13699</name>
</gene>
<protein>
    <recommendedName>
        <fullName evidence="7">RxLR effector PexRD54 WY domain-containing protein</fullName>
    </recommendedName>
</protein>
<organism evidence="8 9">
    <name type="scientific">Phytophthora infestans</name>
    <name type="common">Potato late blight agent</name>
    <name type="synonym">Botrytis infestans</name>
    <dbReference type="NCBI Taxonomy" id="4787"/>
    <lineage>
        <taxon>Eukaryota</taxon>
        <taxon>Sar</taxon>
        <taxon>Stramenopiles</taxon>
        <taxon>Oomycota</taxon>
        <taxon>Peronosporomycetes</taxon>
        <taxon>Peronosporales</taxon>
        <taxon>Peronosporaceae</taxon>
        <taxon>Phytophthora</taxon>
    </lineage>
</organism>
<comment type="similarity">
    <text evidence="3">Belongs to the RxLR effector family.</text>
</comment>
<accession>A0A8S9U7P1</accession>
<keyword evidence="4" id="KW-0964">Secreted</keyword>
<dbReference type="AlphaFoldDB" id="A0A8S9U7P1"/>
<comment type="subcellular location">
    <subcellularLocation>
        <location evidence="1">Host cell</location>
    </subcellularLocation>
    <subcellularLocation>
        <location evidence="2">Secreted</location>
    </subcellularLocation>
</comment>
<evidence type="ECO:0000256" key="1">
    <source>
        <dbReference type="ARBA" id="ARBA00004340"/>
    </source>
</evidence>
<evidence type="ECO:0000256" key="4">
    <source>
        <dbReference type="ARBA" id="ARBA00022525"/>
    </source>
</evidence>
<dbReference type="InterPro" id="IPR054463">
    <property type="entry name" value="PexRD54_WY"/>
</dbReference>
<evidence type="ECO:0000256" key="2">
    <source>
        <dbReference type="ARBA" id="ARBA00004613"/>
    </source>
</evidence>
<feature type="domain" description="RxLR effector PexRD54 WY" evidence="7">
    <location>
        <begin position="22"/>
        <end position="61"/>
    </location>
</feature>
<evidence type="ECO:0000256" key="5">
    <source>
        <dbReference type="ARBA" id="ARBA00022729"/>
    </source>
</evidence>
<evidence type="ECO:0000313" key="8">
    <source>
        <dbReference type="EMBL" id="KAF4137115.1"/>
    </source>
</evidence>
<name>A0A8S9U7P1_PHYIN</name>
<keyword evidence="5" id="KW-0732">Signal</keyword>
<evidence type="ECO:0000259" key="7">
    <source>
        <dbReference type="Pfam" id="PF22748"/>
    </source>
</evidence>
<dbReference type="Proteomes" id="UP000704712">
    <property type="component" value="Unassembled WGS sequence"/>
</dbReference>
<sequence>MIQNGRRVDRLKSIALKLEAGQTQHWIATRKNPEEVFRFFNLHKISRTLLSEREFTAWVKYTDEMNLNPEAMIAILTKYYPEQLLLQLIQTGKSVDKTKAIATSVEEKLLQTWLKARKSPESALDNLDLGVVTNTLLESPFLNTWRQYIELFNTKNPSRQTTMIKSFTDKFGVVDVATMISAAKSKAATKNIATELESAQLNTWLISRKSADNVYELLQLYKSKRDFSRNPLLGVWVSYMNTLVTKNSEEVSSMLSILKTRFGDRPLVQILREAENFSGLKDAATKLQRKNIQDIFAKSQQSWFMSLRANYKASTISDIIEKAFKDPNTVGMAKAIERARVKEWLKEDASPRGVFRLLQLNTLGPETILSRKFDIWVRYLNEFNKRHPDQKTTVINDLRANYEDKDILKIFAVAKGNRRFEKLVENLETELVNKWVIASPDPRVLRSRLRRTNIDIK</sequence>
<dbReference type="EMBL" id="JAACNO010001861">
    <property type="protein sequence ID" value="KAF4137115.1"/>
    <property type="molecule type" value="Genomic_DNA"/>
</dbReference>
<reference evidence="8" key="1">
    <citation type="submission" date="2020-03" db="EMBL/GenBank/DDBJ databases">
        <title>Hybrid Assembly of Korean Phytophthora infestans isolates.</title>
        <authorList>
            <person name="Prokchorchik M."/>
            <person name="Lee Y."/>
            <person name="Seo J."/>
            <person name="Cho J.-H."/>
            <person name="Park Y.-E."/>
            <person name="Jang D.-C."/>
            <person name="Im J.-S."/>
            <person name="Choi J.-G."/>
            <person name="Park H.-J."/>
            <person name="Lee G.-B."/>
            <person name="Lee Y.-G."/>
            <person name="Hong S.-Y."/>
            <person name="Cho K."/>
            <person name="Sohn K.H."/>
        </authorList>
    </citation>
    <scope>NUCLEOTIDE SEQUENCE</scope>
    <source>
        <strain evidence="8">KR_2_A2</strain>
    </source>
</reference>
<evidence type="ECO:0000313" key="9">
    <source>
        <dbReference type="Proteomes" id="UP000704712"/>
    </source>
</evidence>
<evidence type="ECO:0000256" key="6">
    <source>
        <dbReference type="ARBA" id="ARBA00023026"/>
    </source>
</evidence>
<dbReference type="Pfam" id="PF22748">
    <property type="entry name" value="PexRD54_WY"/>
    <property type="match status" value="1"/>
</dbReference>
<keyword evidence="6" id="KW-0843">Virulence</keyword>
<evidence type="ECO:0000256" key="3">
    <source>
        <dbReference type="ARBA" id="ARBA00010400"/>
    </source>
</evidence>
<proteinExistence type="inferred from homology"/>
<comment type="caution">
    <text evidence="8">The sequence shown here is derived from an EMBL/GenBank/DDBJ whole genome shotgun (WGS) entry which is preliminary data.</text>
</comment>